<dbReference type="SUPFAM" id="SSF53448">
    <property type="entry name" value="Nucleotide-diphospho-sugar transferases"/>
    <property type="match status" value="1"/>
</dbReference>
<dbReference type="GO" id="GO:0099621">
    <property type="term" value="F:undecaprenyl-phosphate 4-deoxy-4-formamido-L-arabinose transferase activity"/>
    <property type="evidence" value="ECO:0007669"/>
    <property type="project" value="TreeGrafter"/>
</dbReference>
<evidence type="ECO:0000256" key="1">
    <source>
        <dbReference type="ARBA" id="ARBA00006739"/>
    </source>
</evidence>
<dbReference type="OrthoDB" id="9811884at2"/>
<dbReference type="InterPro" id="IPR001173">
    <property type="entry name" value="Glyco_trans_2-like"/>
</dbReference>
<dbReference type="PANTHER" id="PTHR48090">
    <property type="entry name" value="UNDECAPRENYL-PHOSPHATE 4-DEOXY-4-FORMAMIDO-L-ARABINOSE TRANSFERASE-RELATED"/>
    <property type="match status" value="1"/>
</dbReference>
<feature type="compositionally biased region" description="Polar residues" evidence="9">
    <location>
        <begin position="13"/>
        <end position="25"/>
    </location>
</feature>
<evidence type="ECO:0000256" key="9">
    <source>
        <dbReference type="SAM" id="MobiDB-lite"/>
    </source>
</evidence>
<evidence type="ECO:0000259" key="10">
    <source>
        <dbReference type="Pfam" id="PF00535"/>
    </source>
</evidence>
<keyword evidence="2" id="KW-1003">Cell membrane</keyword>
<evidence type="ECO:0000256" key="8">
    <source>
        <dbReference type="ARBA" id="ARBA00023136"/>
    </source>
</evidence>
<keyword evidence="8" id="KW-0472">Membrane</keyword>
<keyword evidence="3" id="KW-0328">Glycosyltransferase</keyword>
<keyword evidence="6" id="KW-0448">Lipopolysaccharide biosynthesis</keyword>
<dbReference type="AlphaFoldDB" id="A0A5B8U6N6"/>
<dbReference type="InterPro" id="IPR050256">
    <property type="entry name" value="Glycosyltransferase_2"/>
</dbReference>
<dbReference type="Pfam" id="PF00535">
    <property type="entry name" value="Glycos_transf_2"/>
    <property type="match status" value="1"/>
</dbReference>
<dbReference type="InterPro" id="IPR029044">
    <property type="entry name" value="Nucleotide-diphossugar_trans"/>
</dbReference>
<evidence type="ECO:0000256" key="6">
    <source>
        <dbReference type="ARBA" id="ARBA00022985"/>
    </source>
</evidence>
<accession>A0A5B8U6N6</accession>
<feature type="compositionally biased region" description="Low complexity" evidence="9">
    <location>
        <begin position="91"/>
        <end position="108"/>
    </location>
</feature>
<feature type="region of interest" description="Disordered" evidence="9">
    <location>
        <begin position="1"/>
        <end position="108"/>
    </location>
</feature>
<comment type="similarity">
    <text evidence="1">Belongs to the glycosyltransferase 2 family.</text>
</comment>
<protein>
    <submittedName>
        <fullName evidence="11">Glycosyltransferase family 2 protein</fullName>
    </submittedName>
</protein>
<name>A0A5B8U6N6_9ACTN</name>
<organism evidence="11 12">
    <name type="scientific">Baekduia soli</name>
    <dbReference type="NCBI Taxonomy" id="496014"/>
    <lineage>
        <taxon>Bacteria</taxon>
        <taxon>Bacillati</taxon>
        <taxon>Actinomycetota</taxon>
        <taxon>Thermoleophilia</taxon>
        <taxon>Solirubrobacterales</taxon>
        <taxon>Baekduiaceae</taxon>
        <taxon>Baekduia</taxon>
    </lineage>
</organism>
<evidence type="ECO:0000313" key="12">
    <source>
        <dbReference type="Proteomes" id="UP000321805"/>
    </source>
</evidence>
<dbReference type="Proteomes" id="UP000321805">
    <property type="component" value="Chromosome"/>
</dbReference>
<sequence>MNTSVNGSGGPRTRTSWASALTPSRTPERNAGAAAQATTQPTPATTRATTRSKCSRATPDVRPGSSPCNGPSSHAAGARSVGGESVDGRCAAARTTQTTAPGTATPPAVAAAAPAVRAPAPAGLGIDGARGATVAHDLTVPAGRRTPGSRDVSVGLDRPGGAAGTGHRCPNSIPTWCEPGLNRPAAKVTASPFPVALEGAPVHHPVVVHPIDPEPTDALGPEPTDALAGTGDGLRRAPGVLPGLTVVLPCFNEADNVADAIRAATRAAQRCAMEHEIVVVDDGSSDETAAIAARFATRDRRVRLVVHSHNQGYGDAVRTGIGAARMPWVLLTDADLQFDLGELETFLPAAARADLVVGWRILRQDPVNRRVNAAAWNWLVRHVFDLPVRDVDCAFKLIRTDLLRRFELRSGGAMISTELLVRCLGAGARLEQLGVHHRPRVAGEQSGASPRVVARAFRELGTLRRDLRAARAAG</sequence>
<reference evidence="11 12" key="1">
    <citation type="journal article" date="2018" name="J. Microbiol.">
        <title>Baekduia soli gen. nov., sp. nov., a novel bacterium isolated from the soil of Baekdu Mountain and proposal of a novel family name, Baekduiaceae fam. nov.</title>
        <authorList>
            <person name="An D.S."/>
            <person name="Siddiqi M.Z."/>
            <person name="Kim K.H."/>
            <person name="Yu H.S."/>
            <person name="Im W.T."/>
        </authorList>
    </citation>
    <scope>NUCLEOTIDE SEQUENCE [LARGE SCALE GENOMIC DNA]</scope>
    <source>
        <strain evidence="11 12">BR7-21</strain>
    </source>
</reference>
<proteinExistence type="inferred from homology"/>
<keyword evidence="12" id="KW-1185">Reference proteome</keyword>
<dbReference type="Gene3D" id="3.90.550.10">
    <property type="entry name" value="Spore Coat Polysaccharide Biosynthesis Protein SpsA, Chain A"/>
    <property type="match status" value="1"/>
</dbReference>
<evidence type="ECO:0000256" key="4">
    <source>
        <dbReference type="ARBA" id="ARBA00022679"/>
    </source>
</evidence>
<evidence type="ECO:0000313" key="11">
    <source>
        <dbReference type="EMBL" id="QEC48799.1"/>
    </source>
</evidence>
<keyword evidence="7" id="KW-1133">Transmembrane helix</keyword>
<dbReference type="KEGG" id="bsol:FSW04_15260"/>
<dbReference type="GO" id="GO:0005886">
    <property type="term" value="C:plasma membrane"/>
    <property type="evidence" value="ECO:0007669"/>
    <property type="project" value="TreeGrafter"/>
</dbReference>
<keyword evidence="5" id="KW-0812">Transmembrane</keyword>
<evidence type="ECO:0000256" key="3">
    <source>
        <dbReference type="ARBA" id="ARBA00022676"/>
    </source>
</evidence>
<dbReference type="GO" id="GO:0009103">
    <property type="term" value="P:lipopolysaccharide biosynthetic process"/>
    <property type="evidence" value="ECO:0007669"/>
    <property type="project" value="UniProtKB-KW"/>
</dbReference>
<dbReference type="CDD" id="cd04179">
    <property type="entry name" value="DPM_DPG-synthase_like"/>
    <property type="match status" value="1"/>
</dbReference>
<dbReference type="PANTHER" id="PTHR48090:SF3">
    <property type="entry name" value="UNDECAPRENYL-PHOSPHATE 4-DEOXY-4-FORMAMIDO-L-ARABINOSE TRANSFERASE"/>
    <property type="match status" value="1"/>
</dbReference>
<gene>
    <name evidence="11" type="ORF">FSW04_15260</name>
</gene>
<evidence type="ECO:0000256" key="2">
    <source>
        <dbReference type="ARBA" id="ARBA00022475"/>
    </source>
</evidence>
<feature type="compositionally biased region" description="Low complexity" evidence="9">
    <location>
        <begin position="33"/>
        <end position="51"/>
    </location>
</feature>
<evidence type="ECO:0000256" key="7">
    <source>
        <dbReference type="ARBA" id="ARBA00022989"/>
    </source>
</evidence>
<feature type="domain" description="Glycosyltransferase 2-like" evidence="10">
    <location>
        <begin position="245"/>
        <end position="400"/>
    </location>
</feature>
<dbReference type="EMBL" id="CP042430">
    <property type="protein sequence ID" value="QEC48799.1"/>
    <property type="molecule type" value="Genomic_DNA"/>
</dbReference>
<evidence type="ECO:0000256" key="5">
    <source>
        <dbReference type="ARBA" id="ARBA00022692"/>
    </source>
</evidence>
<keyword evidence="4 11" id="KW-0808">Transferase</keyword>